<comment type="caution">
    <text evidence="1">The sequence shown here is derived from an EMBL/GenBank/DDBJ whole genome shotgun (WGS) entry which is preliminary data.</text>
</comment>
<dbReference type="Pfam" id="PF05159">
    <property type="entry name" value="Capsule_synth"/>
    <property type="match status" value="3"/>
</dbReference>
<keyword evidence="2" id="KW-1185">Reference proteome</keyword>
<organism evidence="1 2">
    <name type="scientific">Paraburkholderia denitrificans</name>
    <dbReference type="NCBI Taxonomy" id="694025"/>
    <lineage>
        <taxon>Bacteria</taxon>
        <taxon>Pseudomonadati</taxon>
        <taxon>Pseudomonadota</taxon>
        <taxon>Betaproteobacteria</taxon>
        <taxon>Burkholderiales</taxon>
        <taxon>Burkholderiaceae</taxon>
        <taxon>Paraburkholderia</taxon>
    </lineage>
</organism>
<evidence type="ECO:0000313" key="2">
    <source>
        <dbReference type="Proteomes" id="UP001596103"/>
    </source>
</evidence>
<proteinExistence type="predicted"/>
<dbReference type="EMBL" id="JBHSMP010000017">
    <property type="protein sequence ID" value="MFC5430223.1"/>
    <property type="molecule type" value="Genomic_DNA"/>
</dbReference>
<name>A0ABW0JAU1_9BURK</name>
<sequence length="650" mass="72977">MFALNHLVRDIFTRIVQWHACALGVRKHSKMPGPVWSDISRGLPMLSWYIATPEPPDRVLDAALRDPTLGISPDMERIVRRVLESNATPARDHWLCCPRTLRIPRERTRVLVIDQRQRSLTMAGIVQNDPLAFSRMIESAFAAHRDAQFWIVHSGEVARGRWLSSMIDKTPVAMNFIDGAHALCKLLAHVDHVYTLGAAEGMHALLSGKPVHVFGAPYYAGWGLTHDADIFPDRHARPSALALFELTFIRWARYINPLTHEEGSLDQLLDAIEAHYRTRNRFADLPDVVGVRFQWWKRPFATPFLTAGGNAIRWAGDTALVACNECAALWGARSTSGLAAGAKHVRIEDGFLHSCGLGSDMVAPMSQVVDRRGIYFDASQPSDLSVLLNEAHFDETELARSSALRRSIVDAGLTKYNLGRRALTWRVPHGKRIVLVPGQVADDASIRFATRAVNTAEDLLREVRRLRPDAFIVYRPHPDVLSGNRTGLIDAQRLADIVDINADLITLVDCADEVHTLSSLAGFDALLRGKPVFTYGLPFYAGWGLTHDALAQIPWRNRKLSLDMLVAGALIRYPVYWDRYLGIYTTPEAVVRRLAARASRPLLKHSRHRRMALKMIRWSGNAIRHLLWRVQHAPLSSRNPHPCRARKNSA</sequence>
<protein>
    <submittedName>
        <fullName evidence="1">Capsular biosynthesis protein</fullName>
    </submittedName>
</protein>
<gene>
    <name evidence="1" type="ORF">ACFPTO_15645</name>
</gene>
<accession>A0ABW0JAU1</accession>
<dbReference type="RefSeq" id="WP_377712489.1">
    <property type="nucleotide sequence ID" value="NZ_JBHSMP010000017.1"/>
</dbReference>
<dbReference type="InterPro" id="IPR007833">
    <property type="entry name" value="Capsule_polysaccharide_synth"/>
</dbReference>
<dbReference type="Proteomes" id="UP001596103">
    <property type="component" value="Unassembled WGS sequence"/>
</dbReference>
<dbReference type="CDD" id="cd16439">
    <property type="entry name" value="beta_Kdo_transferase_KpsC_2"/>
    <property type="match status" value="1"/>
</dbReference>
<reference evidence="2" key="1">
    <citation type="journal article" date="2019" name="Int. J. Syst. Evol. Microbiol.">
        <title>The Global Catalogue of Microorganisms (GCM) 10K type strain sequencing project: providing services to taxonomists for standard genome sequencing and annotation.</title>
        <authorList>
            <consortium name="The Broad Institute Genomics Platform"/>
            <consortium name="The Broad Institute Genome Sequencing Center for Infectious Disease"/>
            <person name="Wu L."/>
            <person name="Ma J."/>
        </authorList>
    </citation>
    <scope>NUCLEOTIDE SEQUENCE [LARGE SCALE GENOMIC DNA]</scope>
    <source>
        <strain evidence="2">CCUG 56042</strain>
    </source>
</reference>
<evidence type="ECO:0000313" key="1">
    <source>
        <dbReference type="EMBL" id="MFC5430223.1"/>
    </source>
</evidence>